<dbReference type="Proteomes" id="UP000274199">
    <property type="component" value="Segment"/>
</dbReference>
<name>A0A3G3BVT3_9CAUD</name>
<gene>
    <name evidence="1" type="ORF">vBBcoS136_00239</name>
</gene>
<keyword evidence="2" id="KW-1185">Reference proteome</keyword>
<evidence type="ECO:0000313" key="2">
    <source>
        <dbReference type="Proteomes" id="UP000274199"/>
    </source>
</evidence>
<accession>A0A3G3BVT3</accession>
<proteinExistence type="predicted"/>
<sequence>MNLLSRSENMIKRLLCKHEYDCYHVSRYVPFLTVICLNKWHFICKKCNSKSILYELDIDDVWEDIREKVAKEKAMGVNNSEYEDFVYILGSSIYRGKGAYYLSKKYSKYKQRKTVG</sequence>
<reference evidence="1 2" key="1">
    <citation type="submission" date="2018-09" db="EMBL/GenBank/DDBJ databases">
        <title>Comparative Genomic Analysis of Eight Novel Haloalkaliphilic Bacteriophages from Lake Elmenteita, Kenya.</title>
        <authorList>
            <person name="Akhwale J.K."/>
        </authorList>
    </citation>
    <scope>NUCLEOTIDE SEQUENCE [LARGE SCALE GENOMIC DNA]</scope>
</reference>
<evidence type="ECO:0000313" key="1">
    <source>
        <dbReference type="EMBL" id="AYP68353.1"/>
    </source>
</evidence>
<organism evidence="1 2">
    <name type="scientific">Bacillus phage vB_BcoS-136</name>
    <dbReference type="NCBI Taxonomy" id="2419619"/>
    <lineage>
        <taxon>Viruses</taxon>
        <taxon>Duplodnaviria</taxon>
        <taxon>Heunggongvirae</taxon>
        <taxon>Uroviricota</taxon>
        <taxon>Caudoviricetes</taxon>
        <taxon>Heleneionescovirinae</taxon>
        <taxon>Kenyattavirus</taxon>
        <taxon>Kenyattavirus kv136</taxon>
    </lineage>
</organism>
<protein>
    <submittedName>
        <fullName evidence="1">Uncharacterized protein</fullName>
    </submittedName>
</protein>
<dbReference type="EMBL" id="MH884508">
    <property type="protein sequence ID" value="AYP68353.1"/>
    <property type="molecule type" value="Genomic_DNA"/>
</dbReference>